<dbReference type="PROSITE" id="PS50082">
    <property type="entry name" value="WD_REPEATS_2"/>
    <property type="match status" value="4"/>
</dbReference>
<dbReference type="PANTHER" id="PTHR15622">
    <property type="entry name" value="WD40 REPEAT PROTEIN"/>
    <property type="match status" value="1"/>
</dbReference>
<dbReference type="Gene3D" id="2.130.10.10">
    <property type="entry name" value="YVTN repeat-like/Quinoprotein amine dehydrogenase"/>
    <property type="match status" value="2"/>
</dbReference>
<dbReference type="PANTHER" id="PTHR15622:SF2">
    <property type="entry name" value="U4_U6 SMALL NUCLEAR RIBONUCLEOPROTEIN PRP4"/>
    <property type="match status" value="1"/>
</dbReference>
<evidence type="ECO:0000259" key="5">
    <source>
        <dbReference type="Pfam" id="PF08662"/>
    </source>
</evidence>
<dbReference type="InterPro" id="IPR015943">
    <property type="entry name" value="WD40/YVTN_repeat-like_dom_sf"/>
</dbReference>
<accession>A0A5J4KND7</accession>
<keyword evidence="7" id="KW-1185">Reference proteome</keyword>
<comment type="caution">
    <text evidence="6">The sequence shown here is derived from an EMBL/GenBank/DDBJ whole genome shotgun (WGS) entry which is preliminary data.</text>
</comment>
<feature type="domain" description="Translation initiation factor beta propellor-like" evidence="5">
    <location>
        <begin position="150"/>
        <end position="282"/>
    </location>
</feature>
<evidence type="ECO:0000313" key="7">
    <source>
        <dbReference type="Proteomes" id="UP000326912"/>
    </source>
</evidence>
<proteinExistence type="predicted"/>
<evidence type="ECO:0000256" key="3">
    <source>
        <dbReference type="ARBA" id="ARBA00022786"/>
    </source>
</evidence>
<dbReference type="Pfam" id="PF08662">
    <property type="entry name" value="eIF2A"/>
    <property type="match status" value="1"/>
</dbReference>
<dbReference type="GO" id="GO:0000209">
    <property type="term" value="P:protein polyubiquitination"/>
    <property type="evidence" value="ECO:0007669"/>
    <property type="project" value="TreeGrafter"/>
</dbReference>
<dbReference type="SUPFAM" id="SSF50978">
    <property type="entry name" value="WD40 repeat-like"/>
    <property type="match status" value="1"/>
</dbReference>
<dbReference type="InterPro" id="IPR001680">
    <property type="entry name" value="WD40_rpt"/>
</dbReference>
<feature type="repeat" description="WD" evidence="4">
    <location>
        <begin position="119"/>
        <end position="149"/>
    </location>
</feature>
<gene>
    <name evidence="6" type="ORF">KDW_18110</name>
</gene>
<dbReference type="InterPro" id="IPR013979">
    <property type="entry name" value="TIF_beta_prop-like"/>
</dbReference>
<dbReference type="InterPro" id="IPR019775">
    <property type="entry name" value="WD40_repeat_CS"/>
</dbReference>
<dbReference type="PROSITE" id="PS50294">
    <property type="entry name" value="WD_REPEATS_REGION"/>
    <property type="match status" value="1"/>
</dbReference>
<dbReference type="InterPro" id="IPR036322">
    <property type="entry name" value="WD40_repeat_dom_sf"/>
</dbReference>
<dbReference type="PRINTS" id="PR00320">
    <property type="entry name" value="GPROTEINBRPT"/>
</dbReference>
<dbReference type="AlphaFoldDB" id="A0A5J4KND7"/>
<keyword evidence="3" id="KW-0833">Ubl conjugation pathway</keyword>
<dbReference type="SMART" id="SM00320">
    <property type="entry name" value="WD40"/>
    <property type="match status" value="6"/>
</dbReference>
<dbReference type="InterPro" id="IPR051983">
    <property type="entry name" value="WSB_SOCS-box_domain"/>
</dbReference>
<evidence type="ECO:0000256" key="4">
    <source>
        <dbReference type="PROSITE-ProRule" id="PRU00221"/>
    </source>
</evidence>
<dbReference type="Pfam" id="PF00400">
    <property type="entry name" value="WD40"/>
    <property type="match status" value="2"/>
</dbReference>
<evidence type="ECO:0000256" key="2">
    <source>
        <dbReference type="ARBA" id="ARBA00022737"/>
    </source>
</evidence>
<sequence>MNILSTESCMAQLRITSFELECELLDPHYSSLVALSYSAKTAPGEDSRDLSIACTLPGFDVQLWEMSNCDKPVPRLRYQEHHDEITALAWSPDQQLMASASEDRTVRIWDVETGTTRLLYTEQPVIRALSWSPDGRLLATGSEDNHISLLHTTHLEARSIDTGQLTGNYGIDAIAWSPGGSKFASVGDDNQVYLWDATSGANLLCYAGHEDYWVLNLAWSPDEKYIASGADNIHVWDVETGVCQVIYLQHNTTEYWIDQIAWSPDGRFIASTSTDNVLHIWHPPQKTPLYVYAHPYKAGQLEGLTANALAWSKTLQKPEMTSQQLAIGSCNRTVSLIDILEEEEERS</sequence>
<dbReference type="CDD" id="cd00200">
    <property type="entry name" value="WD40"/>
    <property type="match status" value="1"/>
</dbReference>
<feature type="repeat" description="WD" evidence="4">
    <location>
        <begin position="171"/>
        <end position="205"/>
    </location>
</feature>
<evidence type="ECO:0000256" key="1">
    <source>
        <dbReference type="ARBA" id="ARBA00022574"/>
    </source>
</evidence>
<name>A0A5J4KND7_9CHLR</name>
<dbReference type="EMBL" id="BKZW01000001">
    <property type="protein sequence ID" value="GER87649.1"/>
    <property type="molecule type" value="Genomic_DNA"/>
</dbReference>
<dbReference type="PROSITE" id="PS00678">
    <property type="entry name" value="WD_REPEATS_1"/>
    <property type="match status" value="1"/>
</dbReference>
<feature type="repeat" description="WD" evidence="4">
    <location>
        <begin position="257"/>
        <end position="281"/>
    </location>
</feature>
<dbReference type="RefSeq" id="WP_162005064.1">
    <property type="nucleotide sequence ID" value="NZ_BKZW01000001.1"/>
</dbReference>
<dbReference type="Proteomes" id="UP000326912">
    <property type="component" value="Unassembled WGS sequence"/>
</dbReference>
<feature type="repeat" description="WD" evidence="4">
    <location>
        <begin position="78"/>
        <end position="119"/>
    </location>
</feature>
<protein>
    <recommendedName>
        <fullName evidence="5">Translation initiation factor beta propellor-like domain-containing protein</fullName>
    </recommendedName>
</protein>
<keyword evidence="1 4" id="KW-0853">WD repeat</keyword>
<keyword evidence="2" id="KW-0677">Repeat</keyword>
<evidence type="ECO:0000313" key="6">
    <source>
        <dbReference type="EMBL" id="GER87649.1"/>
    </source>
</evidence>
<organism evidence="6 7">
    <name type="scientific">Dictyobacter vulcani</name>
    <dbReference type="NCBI Taxonomy" id="2607529"/>
    <lineage>
        <taxon>Bacteria</taxon>
        <taxon>Bacillati</taxon>
        <taxon>Chloroflexota</taxon>
        <taxon>Ktedonobacteria</taxon>
        <taxon>Ktedonobacterales</taxon>
        <taxon>Dictyobacteraceae</taxon>
        <taxon>Dictyobacter</taxon>
    </lineage>
</organism>
<dbReference type="InterPro" id="IPR020472">
    <property type="entry name" value="WD40_PAC1"/>
</dbReference>
<reference evidence="6 7" key="1">
    <citation type="submission" date="2019-10" db="EMBL/GenBank/DDBJ databases">
        <title>Dictyobacter vulcani sp. nov., within the class Ktedonobacteria, isolated from soil of volcanic Mt. Zao.</title>
        <authorList>
            <person name="Zheng Y."/>
            <person name="Wang C.M."/>
            <person name="Sakai Y."/>
            <person name="Abe K."/>
            <person name="Yokota A."/>
            <person name="Yabe S."/>
        </authorList>
    </citation>
    <scope>NUCLEOTIDE SEQUENCE [LARGE SCALE GENOMIC DNA]</scope>
    <source>
        <strain evidence="6 7">W12</strain>
    </source>
</reference>